<dbReference type="Proteomes" id="UP000239687">
    <property type="component" value="Unassembled WGS sequence"/>
</dbReference>
<dbReference type="EMBL" id="PUIN01000007">
    <property type="protein sequence ID" value="PQP03495.1"/>
    <property type="molecule type" value="Genomic_DNA"/>
</dbReference>
<accession>A0A2S8HM66</accession>
<feature type="chain" id="PRO_5015697834" evidence="1">
    <location>
        <begin position="33"/>
        <end position="347"/>
    </location>
</feature>
<dbReference type="Gene3D" id="1.25.40.10">
    <property type="entry name" value="Tetratricopeptide repeat domain"/>
    <property type="match status" value="1"/>
</dbReference>
<evidence type="ECO:0000256" key="1">
    <source>
        <dbReference type="SAM" id="SignalP"/>
    </source>
</evidence>
<proteinExistence type="predicted"/>
<name>A0A2S8HM66_9PSED</name>
<sequence length="347" mass="37152">MSFVMTTNKNARQFRWCSIALLTLGMCSGAVASSPSDPQCPSGNFAEFAQVFSSQPEIQKAFIASSVQELRVVADGDKPKVVQRNIKALDAAELNVLVPENAAASSLTIKVDLPNKLIVRDQAGKFLKVFVFKHGDCWVLDRVEDWSLENVSDVVSRTEKLLPGQRELRKGAWFDRLANHASPESGVYLYAAALDSYLAGAQEGSPQAALAAAGISLSGQAPRLDNSKIVDLLIAASKSIPDAGVTLANFYCDEGEYDDKHVCINPQQSMAALESAASRGSVDALSQLGEVYEVGTVVPADLPRAMACYQEVQKKDPESGTRGVDHLAAQGVVADNSIQCLKAGSFR</sequence>
<organism evidence="2 3">
    <name type="scientific">Pseudomonas frederiksbergensis</name>
    <dbReference type="NCBI Taxonomy" id="104087"/>
    <lineage>
        <taxon>Bacteria</taxon>
        <taxon>Pseudomonadati</taxon>
        <taxon>Pseudomonadota</taxon>
        <taxon>Gammaproteobacteria</taxon>
        <taxon>Pseudomonadales</taxon>
        <taxon>Pseudomonadaceae</taxon>
        <taxon>Pseudomonas</taxon>
    </lineage>
</organism>
<dbReference type="AlphaFoldDB" id="A0A2S8HM66"/>
<reference evidence="2 3" key="1">
    <citation type="submission" date="2018-02" db="EMBL/GenBank/DDBJ databases">
        <title>Draft genome sequencing of Pseudomonas frederiksbergensis 11-D3.</title>
        <authorList>
            <person name="Zheng B.-X."/>
        </authorList>
    </citation>
    <scope>NUCLEOTIDE SEQUENCE [LARGE SCALE GENOMIC DNA]</scope>
    <source>
        <strain evidence="2 3">11-D3</strain>
    </source>
</reference>
<dbReference type="InterPro" id="IPR011990">
    <property type="entry name" value="TPR-like_helical_dom_sf"/>
</dbReference>
<gene>
    <name evidence="2" type="ORF">C5612_13200</name>
</gene>
<feature type="signal peptide" evidence="1">
    <location>
        <begin position="1"/>
        <end position="32"/>
    </location>
</feature>
<keyword evidence="1" id="KW-0732">Signal</keyword>
<evidence type="ECO:0000313" key="2">
    <source>
        <dbReference type="EMBL" id="PQP03495.1"/>
    </source>
</evidence>
<protein>
    <submittedName>
        <fullName evidence="2">Sel1 repeat family protein</fullName>
    </submittedName>
</protein>
<dbReference type="SUPFAM" id="SSF81901">
    <property type="entry name" value="HCP-like"/>
    <property type="match status" value="1"/>
</dbReference>
<evidence type="ECO:0000313" key="3">
    <source>
        <dbReference type="Proteomes" id="UP000239687"/>
    </source>
</evidence>
<comment type="caution">
    <text evidence="2">The sequence shown here is derived from an EMBL/GenBank/DDBJ whole genome shotgun (WGS) entry which is preliminary data.</text>
</comment>